<dbReference type="SMART" id="SM00421">
    <property type="entry name" value="HTH_LUXR"/>
    <property type="match status" value="1"/>
</dbReference>
<keyword evidence="2" id="KW-0238">DNA-binding</keyword>
<dbReference type="RefSeq" id="WP_109320499.1">
    <property type="nucleotide sequence ID" value="NZ_QFWT01000008.1"/>
</dbReference>
<dbReference type="SUPFAM" id="SSF46894">
    <property type="entry name" value="C-terminal effector domain of the bipartite response regulators"/>
    <property type="match status" value="1"/>
</dbReference>
<feature type="domain" description="HTH luxR-type" evidence="4">
    <location>
        <begin position="154"/>
        <end position="219"/>
    </location>
</feature>
<dbReference type="InterPro" id="IPR039420">
    <property type="entry name" value="WalR-like"/>
</dbReference>
<dbReference type="InterPro" id="IPR036388">
    <property type="entry name" value="WH-like_DNA-bd_sf"/>
</dbReference>
<gene>
    <name evidence="5" type="ORF">DI392_14695</name>
</gene>
<comment type="caution">
    <text evidence="5">The sequence shown here is derived from an EMBL/GenBank/DDBJ whole genome shotgun (WGS) entry which is preliminary data.</text>
</comment>
<evidence type="ECO:0000256" key="3">
    <source>
        <dbReference type="ARBA" id="ARBA00023163"/>
    </source>
</evidence>
<dbReference type="InterPro" id="IPR016032">
    <property type="entry name" value="Sig_transdc_resp-reg_C-effctor"/>
</dbReference>
<evidence type="ECO:0000256" key="1">
    <source>
        <dbReference type="ARBA" id="ARBA00023015"/>
    </source>
</evidence>
<protein>
    <submittedName>
        <fullName evidence="5">Helix-turn-helix transcriptional regulator</fullName>
    </submittedName>
</protein>
<dbReference type="PRINTS" id="PR00038">
    <property type="entry name" value="HTHLUXR"/>
</dbReference>
<dbReference type="PANTHER" id="PTHR43214:SF38">
    <property type="entry name" value="NITRATE_NITRITE RESPONSE REGULATOR PROTEIN NARL"/>
    <property type="match status" value="1"/>
</dbReference>
<proteinExistence type="predicted"/>
<keyword evidence="1" id="KW-0805">Transcription regulation</keyword>
<dbReference type="Pfam" id="PF21155">
    <property type="entry name" value="VpsT-like_REC"/>
    <property type="match status" value="1"/>
</dbReference>
<evidence type="ECO:0000313" key="6">
    <source>
        <dbReference type="Proteomes" id="UP000245362"/>
    </source>
</evidence>
<dbReference type="GO" id="GO:0006355">
    <property type="term" value="P:regulation of DNA-templated transcription"/>
    <property type="evidence" value="ECO:0007669"/>
    <property type="project" value="InterPro"/>
</dbReference>
<dbReference type="FunFam" id="1.10.10.10:FF:000153">
    <property type="entry name" value="LuxR family transcriptional regulator"/>
    <property type="match status" value="1"/>
</dbReference>
<organism evidence="5 6">
    <name type="scientific">Vibrio albus</name>
    <dbReference type="NCBI Taxonomy" id="2200953"/>
    <lineage>
        <taxon>Bacteria</taxon>
        <taxon>Pseudomonadati</taxon>
        <taxon>Pseudomonadota</taxon>
        <taxon>Gammaproteobacteria</taxon>
        <taxon>Vibrionales</taxon>
        <taxon>Vibrionaceae</taxon>
        <taxon>Vibrio</taxon>
    </lineage>
</organism>
<sequence length="223" mass="25570">MDGKKNEKRVITLITEDSLQASLLKESLEKHLNVIIKLTPLTVMKNEESETAGAVSDIVIIDMSVYSSQMHETYADHRSLYFPDAEEVLINCKTDVCYQDLAQWGHLIGVFYVSDDLDLLTRGIDKIMQGEMWLSRKLSQEYILYFRGRHTAATSHAYNSLTKREQQIIKLLGHGDSNHQIADKLFVSENTVKTHLHNVFKKINAKNRLQALLWAKENISDIH</sequence>
<dbReference type="EMBL" id="QFWT01000008">
    <property type="protein sequence ID" value="PWI32713.1"/>
    <property type="molecule type" value="Genomic_DNA"/>
</dbReference>
<dbReference type="Gene3D" id="1.10.10.10">
    <property type="entry name" value="Winged helix-like DNA-binding domain superfamily/Winged helix DNA-binding domain"/>
    <property type="match status" value="1"/>
</dbReference>
<keyword evidence="3" id="KW-0804">Transcription</keyword>
<accession>A0A2U3B7D0</accession>
<dbReference type="PROSITE" id="PS00622">
    <property type="entry name" value="HTH_LUXR_1"/>
    <property type="match status" value="1"/>
</dbReference>
<evidence type="ECO:0000259" key="4">
    <source>
        <dbReference type="PROSITE" id="PS50043"/>
    </source>
</evidence>
<dbReference type="Proteomes" id="UP000245362">
    <property type="component" value="Unassembled WGS sequence"/>
</dbReference>
<dbReference type="AlphaFoldDB" id="A0A2U3B7D0"/>
<reference evidence="5 6" key="1">
    <citation type="submission" date="2018-05" db="EMBL/GenBank/DDBJ databases">
        <title>Vibrio limimaris sp. nov., isolated from marine sediment.</title>
        <authorList>
            <person name="Li C.-M."/>
        </authorList>
    </citation>
    <scope>NUCLEOTIDE SEQUENCE [LARGE SCALE GENOMIC DNA]</scope>
    <source>
        <strain evidence="5 6">E4404</strain>
    </source>
</reference>
<evidence type="ECO:0000256" key="2">
    <source>
        <dbReference type="ARBA" id="ARBA00023125"/>
    </source>
</evidence>
<dbReference type="Gene3D" id="3.40.50.2300">
    <property type="match status" value="1"/>
</dbReference>
<dbReference type="OrthoDB" id="561214at2"/>
<dbReference type="CDD" id="cd06170">
    <property type="entry name" value="LuxR_C_like"/>
    <property type="match status" value="1"/>
</dbReference>
<dbReference type="PROSITE" id="PS50043">
    <property type="entry name" value="HTH_LUXR_2"/>
    <property type="match status" value="1"/>
</dbReference>
<dbReference type="Pfam" id="PF00196">
    <property type="entry name" value="GerE"/>
    <property type="match status" value="1"/>
</dbReference>
<dbReference type="GO" id="GO:0003677">
    <property type="term" value="F:DNA binding"/>
    <property type="evidence" value="ECO:0007669"/>
    <property type="project" value="UniProtKB-KW"/>
</dbReference>
<keyword evidence="6" id="KW-1185">Reference proteome</keyword>
<name>A0A2U3B7D0_9VIBR</name>
<dbReference type="PANTHER" id="PTHR43214">
    <property type="entry name" value="TWO-COMPONENT RESPONSE REGULATOR"/>
    <property type="match status" value="1"/>
</dbReference>
<dbReference type="InterPro" id="IPR049151">
    <property type="entry name" value="CsgD-like_REC"/>
</dbReference>
<dbReference type="InterPro" id="IPR000792">
    <property type="entry name" value="Tscrpt_reg_LuxR_C"/>
</dbReference>
<evidence type="ECO:0000313" key="5">
    <source>
        <dbReference type="EMBL" id="PWI32713.1"/>
    </source>
</evidence>